<evidence type="ECO:0000313" key="1">
    <source>
        <dbReference type="EMBL" id="KAG8492790.1"/>
    </source>
</evidence>
<keyword evidence="2" id="KW-1185">Reference proteome</keyword>
<proteinExistence type="predicted"/>
<dbReference type="Proteomes" id="UP000701853">
    <property type="component" value="Chromosome 5"/>
</dbReference>
<reference evidence="1 2" key="1">
    <citation type="journal article" date="2021" name="bioRxiv">
        <title>The Gossypium anomalum genome as a resource for cotton improvement and evolutionary analysis of hybrid incompatibility.</title>
        <authorList>
            <person name="Grover C.E."/>
            <person name="Yuan D."/>
            <person name="Arick M.A."/>
            <person name="Miller E.R."/>
            <person name="Hu G."/>
            <person name="Peterson D.G."/>
            <person name="Wendel J.F."/>
            <person name="Udall J.A."/>
        </authorList>
    </citation>
    <scope>NUCLEOTIDE SEQUENCE [LARGE SCALE GENOMIC DNA]</scope>
    <source>
        <strain evidence="1">JFW-Udall</strain>
        <tissue evidence="1">Leaf</tissue>
    </source>
</reference>
<dbReference type="OrthoDB" id="931869at2759"/>
<dbReference type="Gene3D" id="2.60.270.50">
    <property type="match status" value="2"/>
</dbReference>
<protein>
    <submittedName>
        <fullName evidence="1">Uncharacterized protein</fullName>
    </submittedName>
</protein>
<name>A0A8J5ZCP1_9ROSI</name>
<dbReference type="Pfam" id="PF21230">
    <property type="entry name" value="Nakanori"/>
    <property type="match status" value="2"/>
</dbReference>
<dbReference type="InterPro" id="IPR053085">
    <property type="entry name" value="Jasmonate-induced_protein"/>
</dbReference>
<sequence>MANFQMKRVQQCTHGKLWNSSSEALTLTDKKVWQGSHYADFPEIIEDGDSSEFIHESVTDDADSHGSVAGLVYRRRDGTKWVVAWSNPLYENSKFGYIASIEIDPVSRSPTMKASFDITQPKQTLANQSTYKATMANFQLKRVQQCTHGKLWNSSSEALTLTDKKVWQGSHYADFPEIIEDGDASEFTHESVTDDADSHGSVAGLVYRRRDGTKWVVAWSNPLEENSKVYTDIQRQPVHWGQIKTNLEKRGKPKFKVTKFGYNASIEIDPVSRSPTMKASFELEA</sequence>
<dbReference type="PANTHER" id="PTHR36482">
    <property type="entry name" value="OSJNBA0024J22.15 PROTEIN"/>
    <property type="match status" value="1"/>
</dbReference>
<dbReference type="InterPro" id="IPR049065">
    <property type="entry name" value="Nakanori"/>
</dbReference>
<gene>
    <name evidence="1" type="ORF">CXB51_010253</name>
</gene>
<organism evidence="1 2">
    <name type="scientific">Gossypium anomalum</name>
    <dbReference type="NCBI Taxonomy" id="47600"/>
    <lineage>
        <taxon>Eukaryota</taxon>
        <taxon>Viridiplantae</taxon>
        <taxon>Streptophyta</taxon>
        <taxon>Embryophyta</taxon>
        <taxon>Tracheophyta</taxon>
        <taxon>Spermatophyta</taxon>
        <taxon>Magnoliopsida</taxon>
        <taxon>eudicotyledons</taxon>
        <taxon>Gunneridae</taxon>
        <taxon>Pentapetalae</taxon>
        <taxon>rosids</taxon>
        <taxon>malvids</taxon>
        <taxon>Malvales</taxon>
        <taxon>Malvaceae</taxon>
        <taxon>Malvoideae</taxon>
        <taxon>Gossypium</taxon>
    </lineage>
</organism>
<comment type="caution">
    <text evidence="1">The sequence shown here is derived from an EMBL/GenBank/DDBJ whole genome shotgun (WGS) entry which is preliminary data.</text>
</comment>
<dbReference type="AlphaFoldDB" id="A0A8J5ZCP1"/>
<accession>A0A8J5ZCP1</accession>
<dbReference type="PANTHER" id="PTHR36482:SF6">
    <property type="entry name" value="JASMONATE-INDUCED PROTEIN HOMOLOG"/>
    <property type="match status" value="1"/>
</dbReference>
<dbReference type="EMBL" id="JAHUZN010000005">
    <property type="protein sequence ID" value="KAG8492790.1"/>
    <property type="molecule type" value="Genomic_DNA"/>
</dbReference>
<evidence type="ECO:0000313" key="2">
    <source>
        <dbReference type="Proteomes" id="UP000701853"/>
    </source>
</evidence>